<dbReference type="Proteomes" id="UP000789920">
    <property type="component" value="Unassembled WGS sequence"/>
</dbReference>
<proteinExistence type="predicted"/>
<organism evidence="1 2">
    <name type="scientific">Racocetra persica</name>
    <dbReference type="NCBI Taxonomy" id="160502"/>
    <lineage>
        <taxon>Eukaryota</taxon>
        <taxon>Fungi</taxon>
        <taxon>Fungi incertae sedis</taxon>
        <taxon>Mucoromycota</taxon>
        <taxon>Glomeromycotina</taxon>
        <taxon>Glomeromycetes</taxon>
        <taxon>Diversisporales</taxon>
        <taxon>Gigasporaceae</taxon>
        <taxon>Racocetra</taxon>
    </lineage>
</organism>
<evidence type="ECO:0000313" key="1">
    <source>
        <dbReference type="EMBL" id="CAG8768285.1"/>
    </source>
</evidence>
<dbReference type="EMBL" id="CAJVQC010039334">
    <property type="protein sequence ID" value="CAG8768285.1"/>
    <property type="molecule type" value="Genomic_DNA"/>
</dbReference>
<sequence length="49" mass="5483">EDSLQSYLSVQTPDELSVNRPDSSILENTSANEESNNKISKKPVYKKAK</sequence>
<reference evidence="1" key="1">
    <citation type="submission" date="2021-06" db="EMBL/GenBank/DDBJ databases">
        <authorList>
            <person name="Kallberg Y."/>
            <person name="Tangrot J."/>
            <person name="Rosling A."/>
        </authorList>
    </citation>
    <scope>NUCLEOTIDE SEQUENCE</scope>
    <source>
        <strain evidence="1">MA461A</strain>
    </source>
</reference>
<gene>
    <name evidence="1" type="ORF">RPERSI_LOCUS16082</name>
</gene>
<feature type="non-terminal residue" evidence="1">
    <location>
        <position position="1"/>
    </location>
</feature>
<keyword evidence="2" id="KW-1185">Reference proteome</keyword>
<feature type="non-terminal residue" evidence="1">
    <location>
        <position position="49"/>
    </location>
</feature>
<name>A0ACA9QX99_9GLOM</name>
<accession>A0ACA9QX99</accession>
<evidence type="ECO:0000313" key="2">
    <source>
        <dbReference type="Proteomes" id="UP000789920"/>
    </source>
</evidence>
<comment type="caution">
    <text evidence="1">The sequence shown here is derived from an EMBL/GenBank/DDBJ whole genome shotgun (WGS) entry which is preliminary data.</text>
</comment>
<protein>
    <submittedName>
        <fullName evidence="1">3663_t:CDS:1</fullName>
    </submittedName>
</protein>